<reference evidence="1" key="1">
    <citation type="submission" date="2018-04" db="EMBL/GenBank/DDBJ databases">
        <title>Whole genome sequencing of Hypsizygus marmoreus.</title>
        <authorList>
            <person name="Choi I.-G."/>
            <person name="Min B."/>
            <person name="Kim J.-G."/>
            <person name="Kim S."/>
            <person name="Oh Y.-L."/>
            <person name="Kong W.-S."/>
            <person name="Park H."/>
            <person name="Jeong J."/>
            <person name="Song E.-S."/>
        </authorList>
    </citation>
    <scope>NUCLEOTIDE SEQUENCE [LARGE SCALE GENOMIC DNA]</scope>
    <source>
        <strain evidence="1">51987-8</strain>
    </source>
</reference>
<dbReference type="Proteomes" id="UP000076154">
    <property type="component" value="Unassembled WGS sequence"/>
</dbReference>
<proteinExistence type="predicted"/>
<accession>A0A369JII5</accession>
<organism evidence="1 2">
    <name type="scientific">Hypsizygus marmoreus</name>
    <name type="common">White beech mushroom</name>
    <name type="synonym">Agaricus marmoreus</name>
    <dbReference type="NCBI Taxonomy" id="39966"/>
    <lineage>
        <taxon>Eukaryota</taxon>
        <taxon>Fungi</taxon>
        <taxon>Dikarya</taxon>
        <taxon>Basidiomycota</taxon>
        <taxon>Agaricomycotina</taxon>
        <taxon>Agaricomycetes</taxon>
        <taxon>Agaricomycetidae</taxon>
        <taxon>Agaricales</taxon>
        <taxon>Tricholomatineae</taxon>
        <taxon>Lyophyllaceae</taxon>
        <taxon>Hypsizygus</taxon>
    </lineage>
</organism>
<keyword evidence="2" id="KW-1185">Reference proteome</keyword>
<sequence>MIASIIMHLIHDSLRQFTVCGEAHCTTTFVFKSGPTCNTLDDNNSLDTPASKDFNSLLRFSYSPLIGPTLLLCLVTRRAWKADHLTARTPYPFYQVPWMISYAASPAVVVVNLVQRLNARVLPTPAGLSRLGP</sequence>
<comment type="caution">
    <text evidence="1">The sequence shown here is derived from an EMBL/GenBank/DDBJ whole genome shotgun (WGS) entry which is preliminary data.</text>
</comment>
<dbReference type="AlphaFoldDB" id="A0A369JII5"/>
<evidence type="ECO:0000313" key="2">
    <source>
        <dbReference type="Proteomes" id="UP000076154"/>
    </source>
</evidence>
<dbReference type="EMBL" id="LUEZ02000069">
    <property type="protein sequence ID" value="RDB20225.1"/>
    <property type="molecule type" value="Genomic_DNA"/>
</dbReference>
<protein>
    <submittedName>
        <fullName evidence="1">Uncharacterized protein</fullName>
    </submittedName>
</protein>
<dbReference type="InParanoid" id="A0A369JII5"/>
<evidence type="ECO:0000313" key="1">
    <source>
        <dbReference type="EMBL" id="RDB20225.1"/>
    </source>
</evidence>
<gene>
    <name evidence="1" type="ORF">Hypma_012640</name>
</gene>
<name>A0A369JII5_HYPMA</name>